<dbReference type="Gene3D" id="3.40.50.300">
    <property type="entry name" value="P-loop containing nucleotide triphosphate hydrolases"/>
    <property type="match status" value="1"/>
</dbReference>
<dbReference type="InterPro" id="IPR027417">
    <property type="entry name" value="P-loop_NTPase"/>
</dbReference>
<evidence type="ECO:0000256" key="2">
    <source>
        <dbReference type="ARBA" id="ARBA00007599"/>
    </source>
</evidence>
<dbReference type="EMBL" id="QHBU01000110">
    <property type="protein sequence ID" value="PZR81478.1"/>
    <property type="molecule type" value="Genomic_DNA"/>
</dbReference>
<keyword evidence="7" id="KW-0547">Nucleotide-binding</keyword>
<sequence length="205" mass="21265">MARRARTADGDRGAHGGIRPAPSRSARWHRADRPAHAGSALLVTPATLPLHTDSPEETERLGAALGTVLRPGDVLVLEGPLGAGKTCLVRGLVAGAGGDQAAVRSPTFVLHQPHQAAGLTVHHIDLYRLGPGASIEVLDLDTLLLDGAVVIEWGGYADLSGFDVSTVSIAGGDHGDNRRVLRFEQPAAARLVEAWASLSRAAAAP</sequence>
<dbReference type="PANTHER" id="PTHR33540:SF2">
    <property type="entry name" value="TRNA THREONYLCARBAMOYLADENOSINE BIOSYNTHESIS PROTEIN TSAE"/>
    <property type="match status" value="1"/>
</dbReference>
<evidence type="ECO:0000256" key="11">
    <source>
        <dbReference type="SAM" id="MobiDB-lite"/>
    </source>
</evidence>
<dbReference type="InterPro" id="IPR003442">
    <property type="entry name" value="T6A_TsaE"/>
</dbReference>
<name>A0A2W6A863_9BACT</name>
<proteinExistence type="inferred from homology"/>
<evidence type="ECO:0000256" key="4">
    <source>
        <dbReference type="ARBA" id="ARBA00022490"/>
    </source>
</evidence>
<dbReference type="GO" id="GO:0002949">
    <property type="term" value="P:tRNA threonylcarbamoyladenosine modification"/>
    <property type="evidence" value="ECO:0007669"/>
    <property type="project" value="InterPro"/>
</dbReference>
<dbReference type="GO" id="GO:0005737">
    <property type="term" value="C:cytoplasm"/>
    <property type="evidence" value="ECO:0007669"/>
    <property type="project" value="UniProtKB-SubCell"/>
</dbReference>
<evidence type="ECO:0000256" key="5">
    <source>
        <dbReference type="ARBA" id="ARBA00022694"/>
    </source>
</evidence>
<dbReference type="SUPFAM" id="SSF52540">
    <property type="entry name" value="P-loop containing nucleoside triphosphate hydrolases"/>
    <property type="match status" value="1"/>
</dbReference>
<comment type="caution">
    <text evidence="12">The sequence shown here is derived from an EMBL/GenBank/DDBJ whole genome shotgun (WGS) entry which is preliminary data.</text>
</comment>
<dbReference type="Proteomes" id="UP000248724">
    <property type="component" value="Unassembled WGS sequence"/>
</dbReference>
<comment type="similarity">
    <text evidence="2">Belongs to the TsaE family.</text>
</comment>
<accession>A0A2W6A863</accession>
<dbReference type="GO" id="GO:0046872">
    <property type="term" value="F:metal ion binding"/>
    <property type="evidence" value="ECO:0007669"/>
    <property type="project" value="UniProtKB-KW"/>
</dbReference>
<evidence type="ECO:0000256" key="6">
    <source>
        <dbReference type="ARBA" id="ARBA00022723"/>
    </source>
</evidence>
<organism evidence="12 13">
    <name type="scientific">Candidatus Aeolococcus gillhamiae</name>
    <dbReference type="NCBI Taxonomy" id="3127015"/>
    <lineage>
        <taxon>Bacteria</taxon>
        <taxon>Bacillati</taxon>
        <taxon>Candidatus Dormiibacterota</taxon>
        <taxon>Candidatus Dormibacteria</taxon>
        <taxon>Candidatus Aeolococcales</taxon>
        <taxon>Candidatus Aeolococcaceae</taxon>
        <taxon>Candidatus Aeolococcus</taxon>
    </lineage>
</organism>
<protein>
    <recommendedName>
        <fullName evidence="3">tRNA threonylcarbamoyladenosine biosynthesis protein TsaE</fullName>
    </recommendedName>
    <alternativeName>
        <fullName evidence="10">t(6)A37 threonylcarbamoyladenosine biosynthesis protein TsaE</fullName>
    </alternativeName>
</protein>
<dbReference type="NCBIfam" id="TIGR00150">
    <property type="entry name" value="T6A_YjeE"/>
    <property type="match status" value="1"/>
</dbReference>
<dbReference type="GO" id="GO:0005524">
    <property type="term" value="F:ATP binding"/>
    <property type="evidence" value="ECO:0007669"/>
    <property type="project" value="UniProtKB-KW"/>
</dbReference>
<comment type="subcellular location">
    <subcellularLocation>
        <location evidence="1">Cytoplasm</location>
    </subcellularLocation>
</comment>
<keyword evidence="4" id="KW-0963">Cytoplasm</keyword>
<evidence type="ECO:0000256" key="8">
    <source>
        <dbReference type="ARBA" id="ARBA00022840"/>
    </source>
</evidence>
<gene>
    <name evidence="12" type="ORF">DLM65_05755</name>
</gene>
<evidence type="ECO:0000313" key="13">
    <source>
        <dbReference type="Proteomes" id="UP000248724"/>
    </source>
</evidence>
<dbReference type="Pfam" id="PF02367">
    <property type="entry name" value="TsaE"/>
    <property type="match status" value="1"/>
</dbReference>
<evidence type="ECO:0000256" key="1">
    <source>
        <dbReference type="ARBA" id="ARBA00004496"/>
    </source>
</evidence>
<feature type="region of interest" description="Disordered" evidence="11">
    <location>
        <begin position="1"/>
        <end position="40"/>
    </location>
</feature>
<dbReference type="PANTHER" id="PTHR33540">
    <property type="entry name" value="TRNA THREONYLCARBAMOYLADENOSINE BIOSYNTHESIS PROTEIN TSAE"/>
    <property type="match status" value="1"/>
</dbReference>
<evidence type="ECO:0000256" key="3">
    <source>
        <dbReference type="ARBA" id="ARBA00019010"/>
    </source>
</evidence>
<evidence type="ECO:0000256" key="9">
    <source>
        <dbReference type="ARBA" id="ARBA00022842"/>
    </source>
</evidence>
<keyword evidence="6" id="KW-0479">Metal-binding</keyword>
<keyword evidence="9" id="KW-0460">Magnesium</keyword>
<keyword evidence="8" id="KW-0067">ATP-binding</keyword>
<dbReference type="AlphaFoldDB" id="A0A2W6A863"/>
<reference evidence="12 13" key="1">
    <citation type="journal article" date="2017" name="Nature">
        <title>Atmospheric trace gases support primary production in Antarctic desert surface soil.</title>
        <authorList>
            <person name="Ji M."/>
            <person name="Greening C."/>
            <person name="Vanwonterghem I."/>
            <person name="Carere C.R."/>
            <person name="Bay S.K."/>
            <person name="Steen J.A."/>
            <person name="Montgomery K."/>
            <person name="Lines T."/>
            <person name="Beardall J."/>
            <person name="van Dorst J."/>
            <person name="Snape I."/>
            <person name="Stott M.B."/>
            <person name="Hugenholtz P."/>
            <person name="Ferrari B.C."/>
        </authorList>
    </citation>
    <scope>NUCLEOTIDE SEQUENCE [LARGE SCALE GENOMIC DNA]</scope>
    <source>
        <strain evidence="12">RRmetagenome_bin12</strain>
    </source>
</reference>
<keyword evidence="5" id="KW-0819">tRNA processing</keyword>
<evidence type="ECO:0000256" key="7">
    <source>
        <dbReference type="ARBA" id="ARBA00022741"/>
    </source>
</evidence>
<feature type="compositionally biased region" description="Basic and acidic residues" evidence="11">
    <location>
        <begin position="1"/>
        <end position="14"/>
    </location>
</feature>
<evidence type="ECO:0000256" key="10">
    <source>
        <dbReference type="ARBA" id="ARBA00032441"/>
    </source>
</evidence>
<evidence type="ECO:0000313" key="12">
    <source>
        <dbReference type="EMBL" id="PZR81478.1"/>
    </source>
</evidence>